<feature type="coiled-coil region" evidence="3">
    <location>
        <begin position="577"/>
        <end position="604"/>
    </location>
</feature>
<evidence type="ECO:0000256" key="1">
    <source>
        <dbReference type="ARBA" id="ARBA00034923"/>
    </source>
</evidence>
<feature type="repeat" description="ANK" evidence="2">
    <location>
        <begin position="713"/>
        <end position="745"/>
    </location>
</feature>
<evidence type="ECO:0000313" key="5">
    <source>
        <dbReference type="Proteomes" id="UP000054925"/>
    </source>
</evidence>
<evidence type="ECO:0000256" key="2">
    <source>
        <dbReference type="PROSITE-ProRule" id="PRU00023"/>
    </source>
</evidence>
<dbReference type="GO" id="GO:0043138">
    <property type="term" value="F:3'-5' DNA helicase activity"/>
    <property type="evidence" value="ECO:0007669"/>
    <property type="project" value="TreeGrafter"/>
</dbReference>
<evidence type="ECO:0000313" key="4">
    <source>
        <dbReference type="EMBL" id="SAL83336.1"/>
    </source>
</evidence>
<dbReference type="InterPro" id="IPR027417">
    <property type="entry name" value="P-loop_NTPase"/>
</dbReference>
<dbReference type="PROSITE" id="PS50088">
    <property type="entry name" value="ANK_REPEAT"/>
    <property type="match status" value="1"/>
</dbReference>
<dbReference type="SUPFAM" id="SSF48403">
    <property type="entry name" value="Ankyrin repeat"/>
    <property type="match status" value="1"/>
</dbReference>
<dbReference type="Gene3D" id="1.25.40.20">
    <property type="entry name" value="Ankyrin repeat-containing domain"/>
    <property type="match status" value="1"/>
</dbReference>
<keyword evidence="2" id="KW-0040">ANK repeat</keyword>
<dbReference type="PANTHER" id="PTHR11070">
    <property type="entry name" value="UVRD / RECB / PCRA DNA HELICASE FAMILY MEMBER"/>
    <property type="match status" value="1"/>
</dbReference>
<dbReference type="RefSeq" id="WP_087660041.1">
    <property type="nucleotide sequence ID" value="NZ_FCOL02000095.1"/>
</dbReference>
<dbReference type="Proteomes" id="UP000054925">
    <property type="component" value="Unassembled WGS sequence"/>
</dbReference>
<keyword evidence="3" id="KW-0175">Coiled coil</keyword>
<keyword evidence="4" id="KW-0378">Hydrolase</keyword>
<protein>
    <recommendedName>
        <fullName evidence="1">DNA 3'-5' helicase II</fullName>
    </recommendedName>
</protein>
<reference evidence="4" key="1">
    <citation type="submission" date="2016-01" db="EMBL/GenBank/DDBJ databases">
        <authorList>
            <person name="Peeters C."/>
        </authorList>
    </citation>
    <scope>NUCLEOTIDE SEQUENCE [LARGE SCALE GENOMIC DNA]</scope>
    <source>
        <strain evidence="4">LMG 22937</strain>
    </source>
</reference>
<dbReference type="GO" id="GO:0000725">
    <property type="term" value="P:recombinational repair"/>
    <property type="evidence" value="ECO:0007669"/>
    <property type="project" value="TreeGrafter"/>
</dbReference>
<dbReference type="InterPro" id="IPR000212">
    <property type="entry name" value="DNA_helicase_UvrD/REP"/>
</dbReference>
<dbReference type="PANTHER" id="PTHR11070:SF2">
    <property type="entry name" value="ATP-DEPENDENT DNA HELICASE SRS2"/>
    <property type="match status" value="1"/>
</dbReference>
<dbReference type="Pfam" id="PF13245">
    <property type="entry name" value="AAA_19"/>
    <property type="match status" value="1"/>
</dbReference>
<dbReference type="PROSITE" id="PS50297">
    <property type="entry name" value="ANK_REP_REGION"/>
    <property type="match status" value="1"/>
</dbReference>
<comment type="caution">
    <text evidence="4">The sequence shown here is derived from an EMBL/GenBank/DDBJ whole genome shotgun (WGS) entry which is preliminary data.</text>
</comment>
<dbReference type="InterPro" id="IPR036770">
    <property type="entry name" value="Ankyrin_rpt-contain_sf"/>
</dbReference>
<gene>
    <name evidence="4" type="primary">recB</name>
    <name evidence="4" type="ORF">AWB67_06379</name>
</gene>
<keyword evidence="5" id="KW-1185">Reference proteome</keyword>
<dbReference type="SUPFAM" id="SSF52540">
    <property type="entry name" value="P-loop containing nucleoside triphosphate hydrolases"/>
    <property type="match status" value="1"/>
</dbReference>
<proteinExistence type="predicted"/>
<dbReference type="InterPro" id="IPR002110">
    <property type="entry name" value="Ankyrin_rpt"/>
</dbReference>
<dbReference type="AlphaFoldDB" id="A0A158KQA7"/>
<dbReference type="GO" id="GO:0016787">
    <property type="term" value="F:hydrolase activity"/>
    <property type="evidence" value="ECO:0007669"/>
    <property type="project" value="UniProtKB-KW"/>
</dbReference>
<dbReference type="EMBL" id="FCOL02000095">
    <property type="protein sequence ID" value="SAL83336.1"/>
    <property type="molecule type" value="Genomic_DNA"/>
</dbReference>
<organism evidence="4 5">
    <name type="scientific">Caballeronia terrestris</name>
    <dbReference type="NCBI Taxonomy" id="1226301"/>
    <lineage>
        <taxon>Bacteria</taxon>
        <taxon>Pseudomonadati</taxon>
        <taxon>Pseudomonadota</taxon>
        <taxon>Betaproteobacteria</taxon>
        <taxon>Burkholderiales</taxon>
        <taxon>Burkholderiaceae</taxon>
        <taxon>Caballeronia</taxon>
    </lineage>
</organism>
<evidence type="ECO:0000256" key="3">
    <source>
        <dbReference type="SAM" id="Coils"/>
    </source>
</evidence>
<dbReference type="Pfam" id="PF12796">
    <property type="entry name" value="Ank_2"/>
    <property type="match status" value="1"/>
</dbReference>
<name>A0A158KQA7_9BURK</name>
<dbReference type="OrthoDB" id="5441773at2"/>
<dbReference type="Gene3D" id="3.40.50.300">
    <property type="entry name" value="P-loop containing nucleotide triphosphate hydrolases"/>
    <property type="match status" value="2"/>
</dbReference>
<dbReference type="GO" id="GO:0003677">
    <property type="term" value="F:DNA binding"/>
    <property type="evidence" value="ECO:0007669"/>
    <property type="project" value="InterPro"/>
</dbReference>
<dbReference type="GO" id="GO:0005524">
    <property type="term" value="F:ATP binding"/>
    <property type="evidence" value="ECO:0007669"/>
    <property type="project" value="InterPro"/>
</dbReference>
<sequence>MKILEYIGLDTSRVKASYDKVSAAIARHDFRAAQVKKLANLSHGKFYRAKLDDADRLLFSLVRHGDEVCALMLEVIANHAYDKSRFLRGAAIDESKIPDISADDAIREAQALRYLHPERTGIHLLGKPISFDDTQETLYRQPPPLVVVGSAGSGKTALTLEKLKHAEGEVLYVTHSAFLAQSARDLYYANGFEHVGQDAVFLSYREFVESIRVPAGREASWRDFAGWYSRIRQNFKDVEAHQAFEEIRGVIAAGSGGVLSRDEYQALGVRQTIFPVERRGQLYNLFEKYRAWLAEAKLYDLNLVAQDWQALAAPRYDFVVIDEVQDITTVQLALVLKTLKKPGHFMLCGDSNQIVHPNFFSWSQVKSLFWKDPKLAERQELRVLKANFRNGLEATRVANQLLKIKQRRFGSIDRESNFLVQAVGGETGQVTLIPDKDATKRELDQRIRHSTQFAVLVMRDEDKADARKHFATPLLFSIHEAKGLEYENIVLYRFISDHRGEFNDIVEGIVKTDLAVETLDFKRAKDKSDKSLEVYKFFINALYVALTRAIKNIYMIESDTGHDLFGLLDLIVGQTKIEARQSTLEDWQKEARKLELQGKQEQAEAIRRTILKQVPVPWPVFDEAKVRELLIKVFREQSPGNKGKQQLFDYATCFDEPQLAEWLAVEAKFEQARTFDQQRAAFARKSYVPFFANHFKDILRQCDQHGVDHRLPMNQTPLMAAAAAGNVALVEALLERGADRDAVDHYGHNALHWALRQAFGDAKFAAGPLAAIYECLAPPCIDVRAGDRLVRIDRHLSEYFLFQTLWVLFKARFSKIRRNADSAFQTQIILDAWQHLPVNIVRPERNKRQQLSGVLARNEIDRDYAYNRSLFLRVSTGRYQFNPKLAVRRRHGEEENWIPIYTALNLPLISEFAYNDGWISTWNNIDKLVILAGLPERTTPIAAERSAERQAAKMRELDERRANQLAAKARIHAAAEATQNRVPPWGTKEAKRLEIERVRQEIERRKKD</sequence>
<accession>A0A158KQA7</accession>
<dbReference type="SMART" id="SM00248">
    <property type="entry name" value="ANK"/>
    <property type="match status" value="1"/>
</dbReference>